<proteinExistence type="predicted"/>
<dbReference type="OrthoDB" id="9915038at2"/>
<gene>
    <name evidence="1" type="ORF">AAW51_1504</name>
</gene>
<sequence length="73" mass="7724">MNPTQTETLDILQQVWRQSLLALAAASKANMPIFASALEAASHNESLNPVARAMLAELAESTGVVAPFSATKQ</sequence>
<dbReference type="EMBL" id="CP011371">
    <property type="protein sequence ID" value="AKJ28195.1"/>
    <property type="molecule type" value="Genomic_DNA"/>
</dbReference>
<protein>
    <submittedName>
        <fullName evidence="1">Uncharacterized protein</fullName>
    </submittedName>
</protein>
<keyword evidence="2" id="KW-1185">Reference proteome</keyword>
<evidence type="ECO:0000313" key="2">
    <source>
        <dbReference type="Proteomes" id="UP000035352"/>
    </source>
</evidence>
<dbReference type="KEGG" id="pbh:AAW51_1504"/>
<organism evidence="1 2">
    <name type="scientific">Caldimonas brevitalea</name>
    <dbReference type="NCBI Taxonomy" id="413882"/>
    <lineage>
        <taxon>Bacteria</taxon>
        <taxon>Pseudomonadati</taxon>
        <taxon>Pseudomonadota</taxon>
        <taxon>Betaproteobacteria</taxon>
        <taxon>Burkholderiales</taxon>
        <taxon>Sphaerotilaceae</taxon>
        <taxon>Caldimonas</taxon>
    </lineage>
</organism>
<dbReference type="STRING" id="413882.AAW51_1504"/>
<name>A0A0G3BNS1_9BURK</name>
<dbReference type="RefSeq" id="WP_047194106.1">
    <property type="nucleotide sequence ID" value="NZ_CP011371.1"/>
</dbReference>
<reference evidence="1 2" key="1">
    <citation type="submission" date="2015-05" db="EMBL/GenBank/DDBJ databases">
        <authorList>
            <person name="Tang B."/>
            <person name="Yu Y."/>
        </authorList>
    </citation>
    <scope>NUCLEOTIDE SEQUENCE [LARGE SCALE GENOMIC DNA]</scope>
    <source>
        <strain evidence="1 2">DSM 7029</strain>
    </source>
</reference>
<accession>A0A0G3BNS1</accession>
<dbReference type="Proteomes" id="UP000035352">
    <property type="component" value="Chromosome"/>
</dbReference>
<dbReference type="AlphaFoldDB" id="A0A0G3BNS1"/>
<evidence type="ECO:0000313" key="1">
    <source>
        <dbReference type="EMBL" id="AKJ28195.1"/>
    </source>
</evidence>